<feature type="transmembrane region" description="Helical" evidence="8">
    <location>
        <begin position="175"/>
        <end position="195"/>
    </location>
</feature>
<protein>
    <submittedName>
        <fullName evidence="10">Protein catecholamines up-like</fullName>
    </submittedName>
</protein>
<keyword evidence="9" id="KW-1185">Reference proteome</keyword>
<dbReference type="InterPro" id="IPR003689">
    <property type="entry name" value="ZIP"/>
</dbReference>
<organism evidence="9 10">
    <name type="scientific">Ceratosolen solmsi marchali</name>
    <dbReference type="NCBI Taxonomy" id="326594"/>
    <lineage>
        <taxon>Eukaryota</taxon>
        <taxon>Metazoa</taxon>
        <taxon>Ecdysozoa</taxon>
        <taxon>Arthropoda</taxon>
        <taxon>Hexapoda</taxon>
        <taxon>Insecta</taxon>
        <taxon>Pterygota</taxon>
        <taxon>Neoptera</taxon>
        <taxon>Endopterygota</taxon>
        <taxon>Hymenoptera</taxon>
        <taxon>Apocrita</taxon>
        <taxon>Proctotrupomorpha</taxon>
        <taxon>Chalcidoidea</taxon>
        <taxon>Agaonidae</taxon>
        <taxon>Agaoninae</taxon>
        <taxon>Ceratosolen</taxon>
    </lineage>
</organism>
<accession>A0AAJ6YXN4</accession>
<keyword evidence="3 8" id="KW-0812">Transmembrane</keyword>
<evidence type="ECO:0000256" key="8">
    <source>
        <dbReference type="SAM" id="Phobius"/>
    </source>
</evidence>
<evidence type="ECO:0000256" key="4">
    <source>
        <dbReference type="ARBA" id="ARBA00022989"/>
    </source>
</evidence>
<comment type="similarity">
    <text evidence="6">Belongs to the ZIP transporter (TC 2.A.5) family. KE4/Catsup subfamily.</text>
</comment>
<evidence type="ECO:0000256" key="7">
    <source>
        <dbReference type="SAM" id="MobiDB-lite"/>
    </source>
</evidence>
<proteinExistence type="inferred from homology"/>
<evidence type="ECO:0000256" key="6">
    <source>
        <dbReference type="ARBA" id="ARBA00038485"/>
    </source>
</evidence>
<feature type="transmembrane region" description="Helical" evidence="8">
    <location>
        <begin position="383"/>
        <end position="399"/>
    </location>
</feature>
<dbReference type="Pfam" id="PF02535">
    <property type="entry name" value="Zip"/>
    <property type="match status" value="1"/>
</dbReference>
<gene>
    <name evidence="10" type="primary">LOC105368812</name>
</gene>
<keyword evidence="5 8" id="KW-0472">Membrane</keyword>
<evidence type="ECO:0000256" key="5">
    <source>
        <dbReference type="ARBA" id="ARBA00023136"/>
    </source>
</evidence>
<feature type="transmembrane region" description="Helical" evidence="8">
    <location>
        <begin position="349"/>
        <end position="371"/>
    </location>
</feature>
<feature type="transmembrane region" description="Helical" evidence="8">
    <location>
        <begin position="101"/>
        <end position="123"/>
    </location>
</feature>
<evidence type="ECO:0000313" key="10">
    <source>
        <dbReference type="RefSeq" id="XP_011506242.1"/>
    </source>
</evidence>
<feature type="compositionally biased region" description="Basic and acidic residues" evidence="7">
    <location>
        <begin position="211"/>
        <end position="244"/>
    </location>
</feature>
<dbReference type="Proteomes" id="UP000695007">
    <property type="component" value="Unplaced"/>
</dbReference>
<feature type="compositionally biased region" description="Basic and acidic residues" evidence="7">
    <location>
        <begin position="44"/>
        <end position="57"/>
    </location>
</feature>
<dbReference type="AlphaFoldDB" id="A0AAJ6YXN4"/>
<dbReference type="GO" id="GO:0006882">
    <property type="term" value="P:intracellular zinc ion homeostasis"/>
    <property type="evidence" value="ECO:0007669"/>
    <property type="project" value="TreeGrafter"/>
</dbReference>
<feature type="transmembrane region" description="Helical" evidence="8">
    <location>
        <begin position="15"/>
        <end position="33"/>
    </location>
</feature>
<reference evidence="10" key="1">
    <citation type="submission" date="2025-08" db="UniProtKB">
        <authorList>
            <consortium name="RefSeq"/>
        </authorList>
    </citation>
    <scope>IDENTIFICATION</scope>
</reference>
<feature type="region of interest" description="Disordered" evidence="7">
    <location>
        <begin position="205"/>
        <end position="245"/>
    </location>
</feature>
<evidence type="ECO:0000256" key="3">
    <source>
        <dbReference type="ARBA" id="ARBA00022692"/>
    </source>
</evidence>
<dbReference type="GO" id="GO:0005385">
    <property type="term" value="F:zinc ion transmembrane transporter activity"/>
    <property type="evidence" value="ECO:0007669"/>
    <property type="project" value="TreeGrafter"/>
</dbReference>
<sequence length="400" mass="44433">MSTAKEDNDEKKKGSWLRTILVTIFVLVIFFSLPVPCRTHIHTHDHDHDHHHDDSLVREPPNFKYSKQANQPLMGKPLHSHDHSHHKHKDDKMHQRTVSDVFVQAMGSTFLISIAPFLTLYFVPLDNTKECEPLLKILLSFASGGLLGDAFLHLIPHALSREHDHNHSHEPKGDHLHDTSVGLCVLGGIIMFLLVEKTVHLIKGGHSHSHNAPEKKIQQETSNEKNDTSEKNEKDNSDSLGKEYESEEVVNDIKVAGYLNLAADFLHNFTDGLAIGASYLAGNTVGYVTTFTILLHEVPHEIGDFAILVQSGCSKPKAIMLQLVTAVGALLGTFISLIVGGMGDLATRWILPFTAGGFIYIATVSVIPELLIDTKFWQSVKEITAILIGVYMMVLVSEYE</sequence>
<name>A0AAJ6YXN4_9HYME</name>
<keyword evidence="2" id="KW-0813">Transport</keyword>
<evidence type="ECO:0000256" key="1">
    <source>
        <dbReference type="ARBA" id="ARBA00004141"/>
    </source>
</evidence>
<dbReference type="RefSeq" id="XP_011506242.1">
    <property type="nucleotide sequence ID" value="XM_011507940.1"/>
</dbReference>
<dbReference type="KEGG" id="csol:105368812"/>
<feature type="transmembrane region" description="Helical" evidence="8">
    <location>
        <begin position="319"/>
        <end position="343"/>
    </location>
</feature>
<keyword evidence="4 8" id="KW-1133">Transmembrane helix</keyword>
<dbReference type="GO" id="GO:0016020">
    <property type="term" value="C:membrane"/>
    <property type="evidence" value="ECO:0007669"/>
    <property type="project" value="UniProtKB-SubCell"/>
</dbReference>
<dbReference type="GeneID" id="105368812"/>
<dbReference type="PANTHER" id="PTHR16950:SF25">
    <property type="entry name" value="ZINC TRANSPORTER SLC39A7"/>
    <property type="match status" value="1"/>
</dbReference>
<dbReference type="PANTHER" id="PTHR16950">
    <property type="entry name" value="ZINC TRANSPORTER SLC39A7 HISTIDINE-RICH MEMBRANE PROTEIN KE4"/>
    <property type="match status" value="1"/>
</dbReference>
<comment type="subcellular location">
    <subcellularLocation>
        <location evidence="1">Membrane</location>
        <topology evidence="1">Multi-pass membrane protein</topology>
    </subcellularLocation>
</comment>
<evidence type="ECO:0000313" key="9">
    <source>
        <dbReference type="Proteomes" id="UP000695007"/>
    </source>
</evidence>
<feature type="transmembrane region" description="Helical" evidence="8">
    <location>
        <begin position="135"/>
        <end position="155"/>
    </location>
</feature>
<feature type="region of interest" description="Disordered" evidence="7">
    <location>
        <begin position="44"/>
        <end position="90"/>
    </location>
</feature>
<evidence type="ECO:0000256" key="2">
    <source>
        <dbReference type="ARBA" id="ARBA00022448"/>
    </source>
</evidence>